<dbReference type="InterPro" id="IPR041561">
    <property type="entry name" value="PglD_N"/>
</dbReference>
<dbReference type="OrthoDB" id="9782091at2"/>
<dbReference type="PANTHER" id="PTHR43300">
    <property type="entry name" value="ACETYLTRANSFERASE"/>
    <property type="match status" value="1"/>
</dbReference>
<dbReference type="SUPFAM" id="SSF51161">
    <property type="entry name" value="Trimeric LpxA-like enzymes"/>
    <property type="match status" value="2"/>
</dbReference>
<keyword evidence="3" id="KW-0677">Repeat</keyword>
<dbReference type="AlphaFoldDB" id="A0A1W1Z254"/>
<feature type="site" description="Increases basicity of active site His" evidence="5">
    <location>
        <position position="141"/>
    </location>
</feature>
<reference evidence="8 9" key="1">
    <citation type="submission" date="2017-04" db="EMBL/GenBank/DDBJ databases">
        <authorList>
            <person name="Afonso C.L."/>
            <person name="Miller P.J."/>
            <person name="Scott M.A."/>
            <person name="Spackman E."/>
            <person name="Goraichik I."/>
            <person name="Dimitrov K.M."/>
            <person name="Suarez D.L."/>
            <person name="Swayne D.E."/>
        </authorList>
    </citation>
    <scope>NUCLEOTIDE SEQUENCE [LARGE SCALE GENOMIC DNA]</scope>
    <source>
        <strain evidence="8 9">DSM 3385</strain>
    </source>
</reference>
<keyword evidence="4 8" id="KW-0012">Acyltransferase</keyword>
<evidence type="ECO:0000313" key="9">
    <source>
        <dbReference type="Proteomes" id="UP000192418"/>
    </source>
</evidence>
<dbReference type="PROSITE" id="PS00101">
    <property type="entry name" value="HEXAPEP_TRANSFERASES"/>
    <property type="match status" value="1"/>
</dbReference>
<dbReference type="CDD" id="cd03360">
    <property type="entry name" value="LbH_AT_putative"/>
    <property type="match status" value="1"/>
</dbReference>
<dbReference type="PANTHER" id="PTHR43300:SF7">
    <property type="entry name" value="UDP-N-ACETYLBACILLOSAMINE N-ACETYLTRANSFERASE"/>
    <property type="match status" value="1"/>
</dbReference>
<dbReference type="Gene3D" id="2.160.10.10">
    <property type="entry name" value="Hexapeptide repeat proteins"/>
    <property type="match status" value="2"/>
</dbReference>
<name>A0A1W1Z254_9BACT</name>
<dbReference type="InterPro" id="IPR011004">
    <property type="entry name" value="Trimer_LpxA-like_sf"/>
</dbReference>
<evidence type="ECO:0000256" key="3">
    <source>
        <dbReference type="ARBA" id="ARBA00022737"/>
    </source>
</evidence>
<feature type="binding site" evidence="6">
    <location>
        <position position="73"/>
    </location>
    <ligand>
        <name>substrate</name>
    </ligand>
</feature>
<dbReference type="InterPro" id="IPR020019">
    <property type="entry name" value="AcTrfase_PglD-like"/>
</dbReference>
<proteinExistence type="inferred from homology"/>
<dbReference type="Pfam" id="PF00132">
    <property type="entry name" value="Hexapep"/>
    <property type="match status" value="1"/>
</dbReference>
<organism evidence="8 9">
    <name type="scientific">Desulfocicer vacuolatum DSM 3385</name>
    <dbReference type="NCBI Taxonomy" id="1121400"/>
    <lineage>
        <taxon>Bacteria</taxon>
        <taxon>Pseudomonadati</taxon>
        <taxon>Thermodesulfobacteriota</taxon>
        <taxon>Desulfobacteria</taxon>
        <taxon>Desulfobacterales</taxon>
        <taxon>Desulfobacteraceae</taxon>
        <taxon>Desulfocicer</taxon>
    </lineage>
</organism>
<gene>
    <name evidence="8" type="ORF">SAMN02746065_10267</name>
</gene>
<dbReference type="STRING" id="1121400.SAMN02746065_10267"/>
<dbReference type="EMBL" id="FWXY01000002">
    <property type="protein sequence ID" value="SMC42466.1"/>
    <property type="molecule type" value="Genomic_DNA"/>
</dbReference>
<dbReference type="CDD" id="cd04647">
    <property type="entry name" value="LbH_MAT_like"/>
    <property type="match status" value="1"/>
</dbReference>
<dbReference type="NCBIfam" id="TIGR03570">
    <property type="entry name" value="NeuD_NnaD"/>
    <property type="match status" value="1"/>
</dbReference>
<evidence type="ECO:0000256" key="4">
    <source>
        <dbReference type="ARBA" id="ARBA00023315"/>
    </source>
</evidence>
<accession>A0A1W1Z254</accession>
<feature type="domain" description="PglD N-terminal" evidence="7">
    <location>
        <begin position="8"/>
        <end position="85"/>
    </location>
</feature>
<keyword evidence="2 8" id="KW-0808">Transferase</keyword>
<dbReference type="InterPro" id="IPR001451">
    <property type="entry name" value="Hexapep"/>
</dbReference>
<dbReference type="Gene3D" id="3.40.50.20">
    <property type="match status" value="1"/>
</dbReference>
<dbReference type="InterPro" id="IPR050179">
    <property type="entry name" value="Trans_hexapeptide_repeat"/>
</dbReference>
<dbReference type="RefSeq" id="WP_084066750.1">
    <property type="nucleotide sequence ID" value="NZ_FWXY01000002.1"/>
</dbReference>
<feature type="active site" description="Proton acceptor" evidence="5">
    <location>
        <position position="140"/>
    </location>
</feature>
<evidence type="ECO:0000259" key="7">
    <source>
        <dbReference type="Pfam" id="PF17836"/>
    </source>
</evidence>
<evidence type="ECO:0000256" key="5">
    <source>
        <dbReference type="PIRSR" id="PIRSR620019-1"/>
    </source>
</evidence>
<keyword evidence="9" id="KW-1185">Reference proteome</keyword>
<dbReference type="Proteomes" id="UP000192418">
    <property type="component" value="Unassembled WGS sequence"/>
</dbReference>
<dbReference type="GO" id="GO:0016746">
    <property type="term" value="F:acyltransferase activity"/>
    <property type="evidence" value="ECO:0007669"/>
    <property type="project" value="UniProtKB-KW"/>
</dbReference>
<dbReference type="Pfam" id="PF17836">
    <property type="entry name" value="PglD_N"/>
    <property type="match status" value="1"/>
</dbReference>
<dbReference type="Pfam" id="PF14602">
    <property type="entry name" value="Hexapep_2"/>
    <property type="match status" value="1"/>
</dbReference>
<evidence type="ECO:0000256" key="2">
    <source>
        <dbReference type="ARBA" id="ARBA00022679"/>
    </source>
</evidence>
<evidence type="ECO:0000256" key="6">
    <source>
        <dbReference type="PIRSR" id="PIRSR620019-2"/>
    </source>
</evidence>
<evidence type="ECO:0000256" key="1">
    <source>
        <dbReference type="ARBA" id="ARBA00007274"/>
    </source>
</evidence>
<protein>
    <submittedName>
        <fullName evidence="8">Sugar O-acyltransferase, sialic acid O-acetyltransferase NeuD family</fullName>
    </submittedName>
</protein>
<dbReference type="InterPro" id="IPR018357">
    <property type="entry name" value="Hexapep_transf_CS"/>
</dbReference>
<comment type="similarity">
    <text evidence="1">Belongs to the transferase hexapeptide repeat family.</text>
</comment>
<evidence type="ECO:0000313" key="8">
    <source>
        <dbReference type="EMBL" id="SMC42466.1"/>
    </source>
</evidence>
<sequence length="351" mass="37727">MPDNQFRKIVVYGAGGFGREIAWLAQSCNECEVVAVVDDDPKYHGKEMNGIPVMSLGEAKDKFPDAWVVVAVGSPQIREKITKKVRQEGLSIGTLIHPRTEMSPWVEMGEGTVICSGCILTTNIKMGNHVQINLDCTIGHDVIMDDYATLAPGVHVSGYVYLGKRVYVGTGAVFLNGTKENPLVIGDDVIIGAGACVTKSVTSGTWGGCPQGNLVNPDPEISESSSDRFSQWQYPEIVDGQPTKYNWVVQNTEKFQLGYKTDIGAFSYINAKHGVIIGDFVQIGSHCSIYSVSTIDDKQGQVTLCKNARIGSHSVVMPGVTVGENAVVGAFSFVNKDVPKNAVVVGIPVSL</sequence>